<reference evidence="2" key="1">
    <citation type="journal article" date="2023" name="Mol. Phylogenet. Evol.">
        <title>Genome-scale phylogeny and comparative genomics of the fungal order Sordariales.</title>
        <authorList>
            <person name="Hensen N."/>
            <person name="Bonometti L."/>
            <person name="Westerberg I."/>
            <person name="Brannstrom I.O."/>
            <person name="Guillou S."/>
            <person name="Cros-Aarteil S."/>
            <person name="Calhoun S."/>
            <person name="Haridas S."/>
            <person name="Kuo A."/>
            <person name="Mondo S."/>
            <person name="Pangilinan J."/>
            <person name="Riley R."/>
            <person name="LaButti K."/>
            <person name="Andreopoulos B."/>
            <person name="Lipzen A."/>
            <person name="Chen C."/>
            <person name="Yan M."/>
            <person name="Daum C."/>
            <person name="Ng V."/>
            <person name="Clum A."/>
            <person name="Steindorff A."/>
            <person name="Ohm R.A."/>
            <person name="Martin F."/>
            <person name="Silar P."/>
            <person name="Natvig D.O."/>
            <person name="Lalanne C."/>
            <person name="Gautier V."/>
            <person name="Ament-Velasquez S.L."/>
            <person name="Kruys A."/>
            <person name="Hutchinson M.I."/>
            <person name="Powell A.J."/>
            <person name="Barry K."/>
            <person name="Miller A.N."/>
            <person name="Grigoriev I.V."/>
            <person name="Debuchy R."/>
            <person name="Gladieux P."/>
            <person name="Hiltunen Thoren M."/>
            <person name="Johannesson H."/>
        </authorList>
    </citation>
    <scope>NUCLEOTIDE SEQUENCE</scope>
    <source>
        <strain evidence="2">CBS 118394</strain>
    </source>
</reference>
<sequence>MESIESMLEEGRYSRPVSPRTISTIPTPSSPRPGDDYFHGGKDNVVVESKPEEKTRHWRPLLQLKTNEPPSSSAANTIPTATTNGIKSNRPQLGVSPSKPLSAVSLDVRPLQELLDERSYLLYSLQKQDERATSLFHRYVCLEKRLSETQTAKDARKIRKKAKLLKHKITESTQQEQLIFLRLGEIFIETQNRGRWMQSRYDQHQHHHQHMSASCFPPLWYGLQQQTGVPYPRTPYPPGVVVRGSRDDEQQQHDLDEEEASYYRHEMNEHDYSYCSSALSPLSPDFVPGNTPDPKPTPAAAALLEDATIAADSTDSSSCTESEEDEEGNTSDSQPGNHLRKTASLMNGGCNKEEDNGRGGNDNTTPPEPSSSSSSSYRYYNWVHHDREKRMSLPSLRMQWPRNAAAAAVAGGGEEEVDEGKEDDGDIEEFKLG</sequence>
<feature type="compositionally biased region" description="Basic and acidic residues" evidence="1">
    <location>
        <begin position="33"/>
        <end position="42"/>
    </location>
</feature>
<evidence type="ECO:0000256" key="1">
    <source>
        <dbReference type="SAM" id="MobiDB-lite"/>
    </source>
</evidence>
<comment type="caution">
    <text evidence="2">The sequence shown here is derived from an EMBL/GenBank/DDBJ whole genome shotgun (WGS) entry which is preliminary data.</text>
</comment>
<keyword evidence="3" id="KW-1185">Reference proteome</keyword>
<gene>
    <name evidence="2" type="ORF">B0H66DRAFT_622133</name>
</gene>
<feature type="compositionally biased region" description="Low complexity" evidence="1">
    <location>
        <begin position="18"/>
        <end position="27"/>
    </location>
</feature>
<proteinExistence type="predicted"/>
<name>A0AAE0I469_9PEZI</name>
<feature type="compositionally biased region" description="Acidic residues" evidence="1">
    <location>
        <begin position="413"/>
        <end position="427"/>
    </location>
</feature>
<evidence type="ECO:0000313" key="3">
    <source>
        <dbReference type="Proteomes" id="UP001283341"/>
    </source>
</evidence>
<feature type="region of interest" description="Disordered" evidence="1">
    <location>
        <begin position="405"/>
        <end position="433"/>
    </location>
</feature>
<dbReference type="AlphaFoldDB" id="A0AAE0I469"/>
<accession>A0AAE0I469</accession>
<organism evidence="2 3">
    <name type="scientific">Apodospora peruviana</name>
    <dbReference type="NCBI Taxonomy" id="516989"/>
    <lineage>
        <taxon>Eukaryota</taxon>
        <taxon>Fungi</taxon>
        <taxon>Dikarya</taxon>
        <taxon>Ascomycota</taxon>
        <taxon>Pezizomycotina</taxon>
        <taxon>Sordariomycetes</taxon>
        <taxon>Sordariomycetidae</taxon>
        <taxon>Sordariales</taxon>
        <taxon>Lasiosphaeriaceae</taxon>
        <taxon>Apodospora</taxon>
    </lineage>
</organism>
<feature type="compositionally biased region" description="Basic and acidic residues" evidence="1">
    <location>
        <begin position="244"/>
        <end position="254"/>
    </location>
</feature>
<evidence type="ECO:0000313" key="2">
    <source>
        <dbReference type="EMBL" id="KAK3318278.1"/>
    </source>
</evidence>
<reference evidence="2" key="2">
    <citation type="submission" date="2023-06" db="EMBL/GenBank/DDBJ databases">
        <authorList>
            <consortium name="Lawrence Berkeley National Laboratory"/>
            <person name="Haridas S."/>
            <person name="Hensen N."/>
            <person name="Bonometti L."/>
            <person name="Westerberg I."/>
            <person name="Brannstrom I.O."/>
            <person name="Guillou S."/>
            <person name="Cros-Aarteil S."/>
            <person name="Calhoun S."/>
            <person name="Kuo A."/>
            <person name="Mondo S."/>
            <person name="Pangilinan J."/>
            <person name="Riley R."/>
            <person name="Labutti K."/>
            <person name="Andreopoulos B."/>
            <person name="Lipzen A."/>
            <person name="Chen C."/>
            <person name="Yanf M."/>
            <person name="Daum C."/>
            <person name="Ng V."/>
            <person name="Clum A."/>
            <person name="Steindorff A."/>
            <person name="Ohm R."/>
            <person name="Martin F."/>
            <person name="Silar P."/>
            <person name="Natvig D."/>
            <person name="Lalanne C."/>
            <person name="Gautier V."/>
            <person name="Ament-Velasquez S.L."/>
            <person name="Kruys A."/>
            <person name="Hutchinson M.I."/>
            <person name="Powell A.J."/>
            <person name="Barry K."/>
            <person name="Miller A.N."/>
            <person name="Grigoriev I.V."/>
            <person name="Debuchy R."/>
            <person name="Gladieux P."/>
            <person name="Thoren M.H."/>
            <person name="Johannesson H."/>
        </authorList>
    </citation>
    <scope>NUCLEOTIDE SEQUENCE</scope>
    <source>
        <strain evidence="2">CBS 118394</strain>
    </source>
</reference>
<dbReference type="EMBL" id="JAUEDM010000004">
    <property type="protein sequence ID" value="KAK3318278.1"/>
    <property type="molecule type" value="Genomic_DNA"/>
</dbReference>
<feature type="compositionally biased region" description="Low complexity" evidence="1">
    <location>
        <begin position="310"/>
        <end position="320"/>
    </location>
</feature>
<protein>
    <submittedName>
        <fullName evidence="2">Uncharacterized protein</fullName>
    </submittedName>
</protein>
<feature type="region of interest" description="Disordered" evidence="1">
    <location>
        <begin position="231"/>
        <end position="254"/>
    </location>
</feature>
<feature type="region of interest" description="Disordered" evidence="1">
    <location>
        <begin position="310"/>
        <end position="377"/>
    </location>
</feature>
<feature type="region of interest" description="Disordered" evidence="1">
    <location>
        <begin position="1"/>
        <end position="57"/>
    </location>
</feature>
<dbReference type="Proteomes" id="UP001283341">
    <property type="component" value="Unassembled WGS sequence"/>
</dbReference>